<keyword evidence="2" id="KW-1185">Reference proteome</keyword>
<evidence type="ECO:0000313" key="2">
    <source>
        <dbReference type="Proteomes" id="UP001327560"/>
    </source>
</evidence>
<reference evidence="1 2" key="1">
    <citation type="submission" date="2023-10" db="EMBL/GenBank/DDBJ databases">
        <title>Chromosome-scale genome assembly provides insights into flower coloration mechanisms of Canna indica.</title>
        <authorList>
            <person name="Li C."/>
        </authorList>
    </citation>
    <scope>NUCLEOTIDE SEQUENCE [LARGE SCALE GENOMIC DNA]</scope>
    <source>
        <tissue evidence="1">Flower</tissue>
    </source>
</reference>
<name>A0AAQ3JX75_9LILI</name>
<proteinExistence type="predicted"/>
<dbReference type="PANTHER" id="PTHR46310">
    <property type="entry name" value="AMIDASE 1"/>
    <property type="match status" value="1"/>
</dbReference>
<sequence length="136" mass="14892">MGVVQKPTKIQLEEEVKKHEKERCRLPPLPLPIFWFSSSGSHRHTLDDAMPTTARRQGGFRVLCRAPRAPPSPAAAAPPLADLILMDMWRTGFGNPDWARTHESTARTSPAILAIVNGGATCVGKTVMSWHVGKTS</sequence>
<organism evidence="1 2">
    <name type="scientific">Canna indica</name>
    <name type="common">Indian-shot</name>
    <dbReference type="NCBI Taxonomy" id="4628"/>
    <lineage>
        <taxon>Eukaryota</taxon>
        <taxon>Viridiplantae</taxon>
        <taxon>Streptophyta</taxon>
        <taxon>Embryophyta</taxon>
        <taxon>Tracheophyta</taxon>
        <taxon>Spermatophyta</taxon>
        <taxon>Magnoliopsida</taxon>
        <taxon>Liliopsida</taxon>
        <taxon>Zingiberales</taxon>
        <taxon>Cannaceae</taxon>
        <taxon>Canna</taxon>
    </lineage>
</organism>
<dbReference type="EMBL" id="CP136891">
    <property type="protein sequence ID" value="WOK97812.1"/>
    <property type="molecule type" value="Genomic_DNA"/>
</dbReference>
<protein>
    <submittedName>
        <fullName evidence="1">Uncharacterized protein</fullName>
    </submittedName>
</protein>
<accession>A0AAQ3JX75</accession>
<evidence type="ECO:0000313" key="1">
    <source>
        <dbReference type="EMBL" id="WOK97812.1"/>
    </source>
</evidence>
<gene>
    <name evidence="1" type="ORF">Cni_G06520</name>
</gene>
<dbReference type="AlphaFoldDB" id="A0AAQ3JX75"/>
<dbReference type="Proteomes" id="UP001327560">
    <property type="component" value="Chromosome 2"/>
</dbReference>
<dbReference type="PANTHER" id="PTHR46310:SF7">
    <property type="entry name" value="AMIDASE 1"/>
    <property type="match status" value="1"/>
</dbReference>